<dbReference type="EMBL" id="ML738313">
    <property type="protein sequence ID" value="KAE8315362.1"/>
    <property type="molecule type" value="Genomic_DNA"/>
</dbReference>
<reference evidence="3" key="1">
    <citation type="submission" date="2019-04" db="EMBL/GenBank/DDBJ databases">
        <title>Friends and foes A comparative genomics studyof 23 Aspergillus species from section Flavi.</title>
        <authorList>
            <consortium name="DOE Joint Genome Institute"/>
            <person name="Kjaerbolling I."/>
            <person name="Vesth T."/>
            <person name="Frisvad J.C."/>
            <person name="Nybo J.L."/>
            <person name="Theobald S."/>
            <person name="Kildgaard S."/>
            <person name="Isbrandt T."/>
            <person name="Kuo A."/>
            <person name="Sato A."/>
            <person name="Lyhne E.K."/>
            <person name="Kogle M.E."/>
            <person name="Wiebenga A."/>
            <person name="Kun R.S."/>
            <person name="Lubbers R.J."/>
            <person name="Makela M.R."/>
            <person name="Barry K."/>
            <person name="Chovatia M."/>
            <person name="Clum A."/>
            <person name="Daum C."/>
            <person name="Haridas S."/>
            <person name="He G."/>
            <person name="LaButti K."/>
            <person name="Lipzen A."/>
            <person name="Mondo S."/>
            <person name="Riley R."/>
            <person name="Salamov A."/>
            <person name="Simmons B.A."/>
            <person name="Magnuson J.K."/>
            <person name="Henrissat B."/>
            <person name="Mortensen U.H."/>
            <person name="Larsen T.O."/>
            <person name="Devries R.P."/>
            <person name="Grigoriev I.V."/>
            <person name="Machida M."/>
            <person name="Baker S.E."/>
            <person name="Andersen M.R."/>
        </authorList>
    </citation>
    <scope>NUCLEOTIDE SEQUENCE [LARGE SCALE GENOMIC DNA]</scope>
    <source>
        <strain evidence="3">CBS 130015</strain>
    </source>
</reference>
<dbReference type="PANTHER" id="PTHR10742:SF342">
    <property type="entry name" value="AMINE OXIDASE"/>
    <property type="match status" value="1"/>
</dbReference>
<sequence>MINIGIVGSGIAGLYLALYLQRNGHRVTIFEAEDRVGGRIFTHWFDENVYFEAGAMRIPRSKLHARVYHFIRYLNVNGRQDDKIELIPYIQENHNNASFIHNAKSDIDNPELSSRLKIPLPPRYQGKPARDLLGEVIRPWLALLQKDFDFGFAQISQYDAISFRAYLHLITGWPHEVIDFVELMTSQTNQFDLSFIEIIMQNLDFNTQNWATTKGGMSRLVRSAVQLVGFENIHINARVHKIIERQDGRVTLQTTGTHGGTFDKVILAIPPAALHRIHERPTYMHFEPLATDLRFRWVVYPSNDLGSPSAGVLLLYYCWMNDAYRMQSIPRDQRISLALHDLQRFYDTVDVCDQYVDAFDVCWSQEYATEDAMFLPGQFTRFHQAAKQPEGNIHFAGEHLSRHHTWIAGAIDSAIQVVMQIQGEKDVPGVLCLKT</sequence>
<feature type="domain" description="Amine oxidase" evidence="1">
    <location>
        <begin position="295"/>
        <end position="421"/>
    </location>
</feature>
<dbReference type="GO" id="GO:0009063">
    <property type="term" value="P:amino acid catabolic process"/>
    <property type="evidence" value="ECO:0007669"/>
    <property type="project" value="TreeGrafter"/>
</dbReference>
<dbReference type="Proteomes" id="UP000325433">
    <property type="component" value="Unassembled WGS sequence"/>
</dbReference>
<feature type="domain" description="Amine oxidase" evidence="1">
    <location>
        <begin position="11"/>
        <end position="281"/>
    </location>
</feature>
<organism evidence="2 3">
    <name type="scientific">Aspergillus transmontanensis</name>
    <dbReference type="NCBI Taxonomy" id="1034304"/>
    <lineage>
        <taxon>Eukaryota</taxon>
        <taxon>Fungi</taxon>
        <taxon>Dikarya</taxon>
        <taxon>Ascomycota</taxon>
        <taxon>Pezizomycotina</taxon>
        <taxon>Eurotiomycetes</taxon>
        <taxon>Eurotiomycetidae</taxon>
        <taxon>Eurotiales</taxon>
        <taxon>Aspergillaceae</taxon>
        <taxon>Aspergillus</taxon>
        <taxon>Aspergillus subgen. Circumdati</taxon>
    </lineage>
</organism>
<dbReference type="SUPFAM" id="SSF51905">
    <property type="entry name" value="FAD/NAD(P)-binding domain"/>
    <property type="match status" value="1"/>
</dbReference>
<dbReference type="Gene3D" id="1.10.405.10">
    <property type="entry name" value="Guanine Nucleotide Dissociation Inhibitor, domain 1"/>
    <property type="match status" value="1"/>
</dbReference>
<dbReference type="SUPFAM" id="SSF54373">
    <property type="entry name" value="FAD-linked reductases, C-terminal domain"/>
    <property type="match status" value="1"/>
</dbReference>
<dbReference type="InterPro" id="IPR050281">
    <property type="entry name" value="Flavin_monoamine_oxidase"/>
</dbReference>
<dbReference type="PRINTS" id="PR00419">
    <property type="entry name" value="ADXRDTASE"/>
</dbReference>
<name>A0A5N6W403_9EURO</name>
<evidence type="ECO:0000259" key="1">
    <source>
        <dbReference type="Pfam" id="PF01593"/>
    </source>
</evidence>
<dbReference type="InterPro" id="IPR036188">
    <property type="entry name" value="FAD/NAD-bd_sf"/>
</dbReference>
<dbReference type="PANTHER" id="PTHR10742">
    <property type="entry name" value="FLAVIN MONOAMINE OXIDASE"/>
    <property type="match status" value="1"/>
</dbReference>
<accession>A0A5N6W403</accession>
<dbReference type="Pfam" id="PF01593">
    <property type="entry name" value="Amino_oxidase"/>
    <property type="match status" value="2"/>
</dbReference>
<evidence type="ECO:0000313" key="3">
    <source>
        <dbReference type="Proteomes" id="UP000325433"/>
    </source>
</evidence>
<gene>
    <name evidence="2" type="ORF">BDV41DRAFT_563084</name>
</gene>
<protein>
    <submittedName>
        <fullName evidence="2">Flavin-containing amine oxidase</fullName>
    </submittedName>
</protein>
<proteinExistence type="predicted"/>
<dbReference type="Gene3D" id="1.10.10.1620">
    <property type="match status" value="1"/>
</dbReference>
<dbReference type="AlphaFoldDB" id="A0A5N6W403"/>
<dbReference type="Gene3D" id="3.90.660.10">
    <property type="match status" value="2"/>
</dbReference>
<keyword evidence="3" id="KW-1185">Reference proteome</keyword>
<evidence type="ECO:0000313" key="2">
    <source>
        <dbReference type="EMBL" id="KAE8315362.1"/>
    </source>
</evidence>
<dbReference type="Gene3D" id="3.50.50.60">
    <property type="entry name" value="FAD/NAD(P)-binding domain"/>
    <property type="match status" value="2"/>
</dbReference>
<dbReference type="InterPro" id="IPR002937">
    <property type="entry name" value="Amino_oxidase"/>
</dbReference>
<dbReference type="GO" id="GO:0001716">
    <property type="term" value="F:L-amino-acid oxidase activity"/>
    <property type="evidence" value="ECO:0007669"/>
    <property type="project" value="TreeGrafter"/>
</dbReference>